<dbReference type="Proteomes" id="UP000588586">
    <property type="component" value="Unassembled WGS sequence"/>
</dbReference>
<comment type="caution">
    <text evidence="8">The sequence shown here is derived from an EMBL/GenBank/DDBJ whole genome shotgun (WGS) entry which is preliminary data.</text>
</comment>
<keyword evidence="8" id="KW-0808">Transferase</keyword>
<dbReference type="GO" id="GO:0008483">
    <property type="term" value="F:transaminase activity"/>
    <property type="evidence" value="ECO:0007669"/>
    <property type="project" value="UniProtKB-KW"/>
</dbReference>
<proteinExistence type="inferred from homology"/>
<evidence type="ECO:0000256" key="2">
    <source>
        <dbReference type="ARBA" id="ARBA00022898"/>
    </source>
</evidence>
<dbReference type="Gene3D" id="3.40.640.10">
    <property type="entry name" value="Type I PLP-dependent aspartate aminotransferase-like (Major domain)"/>
    <property type="match status" value="1"/>
</dbReference>
<dbReference type="AlphaFoldDB" id="A0A849HHS2"/>
<dbReference type="GO" id="GO:0003677">
    <property type="term" value="F:DNA binding"/>
    <property type="evidence" value="ECO:0007669"/>
    <property type="project" value="UniProtKB-KW"/>
</dbReference>
<dbReference type="GO" id="GO:0030170">
    <property type="term" value="F:pyridoxal phosphate binding"/>
    <property type="evidence" value="ECO:0007669"/>
    <property type="project" value="InterPro"/>
</dbReference>
<name>A0A849HHS2_9MICO</name>
<dbReference type="Pfam" id="PF00155">
    <property type="entry name" value="Aminotran_1_2"/>
    <property type="match status" value="1"/>
</dbReference>
<accession>A0A849HHS2</accession>
<gene>
    <name evidence="8" type="ORF">HJG52_08895</name>
</gene>
<dbReference type="Gene3D" id="1.10.10.10">
    <property type="entry name" value="Winged helix-like DNA-binding domain superfamily/Winged helix DNA-binding domain"/>
    <property type="match status" value="1"/>
</dbReference>
<keyword evidence="5" id="KW-0804">Transcription</keyword>
<evidence type="ECO:0000259" key="7">
    <source>
        <dbReference type="PROSITE" id="PS50949"/>
    </source>
</evidence>
<dbReference type="SMART" id="SM00345">
    <property type="entry name" value="HTH_GNTR"/>
    <property type="match status" value="1"/>
</dbReference>
<dbReference type="GO" id="GO:0003700">
    <property type="term" value="F:DNA-binding transcription factor activity"/>
    <property type="evidence" value="ECO:0007669"/>
    <property type="project" value="InterPro"/>
</dbReference>
<dbReference type="RefSeq" id="WP_171243268.1">
    <property type="nucleotide sequence ID" value="NZ_JABEPQ010000002.1"/>
</dbReference>
<dbReference type="InterPro" id="IPR036388">
    <property type="entry name" value="WH-like_DNA-bd_sf"/>
</dbReference>
<dbReference type="InterPro" id="IPR051446">
    <property type="entry name" value="HTH_trans_reg/aminotransferase"/>
</dbReference>
<evidence type="ECO:0000313" key="9">
    <source>
        <dbReference type="Proteomes" id="UP000588586"/>
    </source>
</evidence>
<dbReference type="CDD" id="cd07377">
    <property type="entry name" value="WHTH_GntR"/>
    <property type="match status" value="1"/>
</dbReference>
<evidence type="ECO:0000256" key="3">
    <source>
        <dbReference type="ARBA" id="ARBA00023015"/>
    </source>
</evidence>
<keyword evidence="3" id="KW-0805">Transcription regulation</keyword>
<feature type="region of interest" description="Disordered" evidence="6">
    <location>
        <begin position="80"/>
        <end position="104"/>
    </location>
</feature>
<dbReference type="Pfam" id="PF00392">
    <property type="entry name" value="GntR"/>
    <property type="match status" value="1"/>
</dbReference>
<dbReference type="InterPro" id="IPR004839">
    <property type="entry name" value="Aminotransferase_I/II_large"/>
</dbReference>
<evidence type="ECO:0000256" key="6">
    <source>
        <dbReference type="SAM" id="MobiDB-lite"/>
    </source>
</evidence>
<keyword evidence="2" id="KW-0663">Pyridoxal phosphate</keyword>
<dbReference type="SUPFAM" id="SSF46785">
    <property type="entry name" value="Winged helix' DNA-binding domain"/>
    <property type="match status" value="1"/>
</dbReference>
<keyword evidence="8" id="KW-0032">Aminotransferase</keyword>
<evidence type="ECO:0000313" key="8">
    <source>
        <dbReference type="EMBL" id="NNM46124.1"/>
    </source>
</evidence>
<dbReference type="EMBL" id="JABEPQ010000002">
    <property type="protein sequence ID" value="NNM46124.1"/>
    <property type="molecule type" value="Genomic_DNA"/>
</dbReference>
<dbReference type="InterPro" id="IPR000524">
    <property type="entry name" value="Tscrpt_reg_HTH_GntR"/>
</dbReference>
<evidence type="ECO:0000256" key="4">
    <source>
        <dbReference type="ARBA" id="ARBA00023125"/>
    </source>
</evidence>
<dbReference type="InterPro" id="IPR015421">
    <property type="entry name" value="PyrdxlP-dep_Trfase_major"/>
</dbReference>
<dbReference type="CDD" id="cd00609">
    <property type="entry name" value="AAT_like"/>
    <property type="match status" value="1"/>
</dbReference>
<dbReference type="SUPFAM" id="SSF53383">
    <property type="entry name" value="PLP-dependent transferases"/>
    <property type="match status" value="1"/>
</dbReference>
<dbReference type="PRINTS" id="PR00035">
    <property type="entry name" value="HTHGNTR"/>
</dbReference>
<sequence>MAPPAVPAHRLVPLLGSALETTPAYRGLADALRLLIADGRLPVGTRLPSERDLTAALGVSRTTVSSAYAALRDSGYLQSRRGSGSVTSLPGDATGSRARVAGSALRPGQDLDDADVIDLTCAAMPAPVGTIAAYEAAVAALPHHLGGTGYHPLGLPELREAVAARYTERGLATTPDQVMVTSGALAGIAVATRALLGAGDRVLVENPTYPNAIEAFRRAGARTVPLSVTAEGWDVPTAEATLRQTAPRAAYLVPDFHNPTGALMPEEQRAQLGAALAASHTVAIVDETMVDLAHDARLDLPRPFGAFHARTVTAGGASKSFWGGLRVGWVRAPRDVVASLLAARLTLDLGAPVLEQLAMLHLLDHRDEVLAHRREVIVTNRDAFVGELRKQLPQWRFHVPSGGLCLWVELPEALSTALCVAADRRGLVLAAGPQFGSDGAFERFIRLPFTGLPSERVADAVERLAAAWDEATTRRSTRGTRPPLVA</sequence>
<evidence type="ECO:0000256" key="1">
    <source>
        <dbReference type="ARBA" id="ARBA00005384"/>
    </source>
</evidence>
<dbReference type="PANTHER" id="PTHR46577">
    <property type="entry name" value="HTH-TYPE TRANSCRIPTIONAL REGULATORY PROTEIN GABR"/>
    <property type="match status" value="1"/>
</dbReference>
<keyword evidence="4" id="KW-0238">DNA-binding</keyword>
<protein>
    <submittedName>
        <fullName evidence="8">PLP-dependent aminotransferase family protein</fullName>
    </submittedName>
</protein>
<organism evidence="8 9">
    <name type="scientific">Knoellia koreensis</name>
    <dbReference type="NCBI Taxonomy" id="2730921"/>
    <lineage>
        <taxon>Bacteria</taxon>
        <taxon>Bacillati</taxon>
        <taxon>Actinomycetota</taxon>
        <taxon>Actinomycetes</taxon>
        <taxon>Micrococcales</taxon>
        <taxon>Intrasporangiaceae</taxon>
        <taxon>Knoellia</taxon>
    </lineage>
</organism>
<dbReference type="PROSITE" id="PS50949">
    <property type="entry name" value="HTH_GNTR"/>
    <property type="match status" value="1"/>
</dbReference>
<comment type="similarity">
    <text evidence="1">In the C-terminal section; belongs to the class-I pyridoxal-phosphate-dependent aminotransferase family.</text>
</comment>
<keyword evidence="9" id="KW-1185">Reference proteome</keyword>
<dbReference type="InterPro" id="IPR036390">
    <property type="entry name" value="WH_DNA-bd_sf"/>
</dbReference>
<feature type="domain" description="HTH gntR-type" evidence="7">
    <location>
        <begin position="22"/>
        <end position="90"/>
    </location>
</feature>
<reference evidence="8 9" key="1">
    <citation type="submission" date="2020-04" db="EMBL/GenBank/DDBJ databases">
        <title>Knoellia sp. isolate from air conditioner.</title>
        <authorList>
            <person name="Chea S."/>
            <person name="Kim D.-U."/>
        </authorList>
    </citation>
    <scope>NUCLEOTIDE SEQUENCE [LARGE SCALE GENOMIC DNA]</scope>
    <source>
        <strain evidence="8 9">DB2414S</strain>
    </source>
</reference>
<evidence type="ECO:0000256" key="5">
    <source>
        <dbReference type="ARBA" id="ARBA00023163"/>
    </source>
</evidence>
<dbReference type="PANTHER" id="PTHR46577:SF1">
    <property type="entry name" value="HTH-TYPE TRANSCRIPTIONAL REGULATORY PROTEIN GABR"/>
    <property type="match status" value="1"/>
</dbReference>
<dbReference type="InterPro" id="IPR015424">
    <property type="entry name" value="PyrdxlP-dep_Trfase"/>
</dbReference>